<dbReference type="KEGG" id="stsi:A4E84_17180"/>
<evidence type="ECO:0000256" key="1">
    <source>
        <dbReference type="ARBA" id="ARBA00004202"/>
    </source>
</evidence>
<keyword evidence="6" id="KW-0046">Antibiotic resistance</keyword>
<evidence type="ECO:0000256" key="7">
    <source>
        <dbReference type="SAM" id="MobiDB-lite"/>
    </source>
</evidence>
<dbReference type="Proteomes" id="UP000076096">
    <property type="component" value="Chromosome"/>
</dbReference>
<dbReference type="PROSITE" id="PS00211">
    <property type="entry name" value="ABC_TRANSPORTER_1"/>
    <property type="match status" value="1"/>
</dbReference>
<evidence type="ECO:0000313" key="10">
    <source>
        <dbReference type="Proteomes" id="UP000076096"/>
    </source>
</evidence>
<comment type="subcellular location">
    <subcellularLocation>
        <location evidence="1">Cell membrane</location>
        <topology evidence="1">Peripheral membrane protein</topology>
    </subcellularLocation>
</comment>
<dbReference type="InterPro" id="IPR017871">
    <property type="entry name" value="ABC_transporter-like_CS"/>
</dbReference>
<dbReference type="InterPro" id="IPR003439">
    <property type="entry name" value="ABC_transporter-like_ATP-bd"/>
</dbReference>
<keyword evidence="4" id="KW-0547">Nucleotide-binding</keyword>
<feature type="region of interest" description="Disordered" evidence="7">
    <location>
        <begin position="301"/>
        <end position="332"/>
    </location>
</feature>
<evidence type="ECO:0000259" key="8">
    <source>
        <dbReference type="PROSITE" id="PS50893"/>
    </source>
</evidence>
<dbReference type="InterPro" id="IPR003593">
    <property type="entry name" value="AAA+_ATPase"/>
</dbReference>
<gene>
    <name evidence="9" type="ORF">A4E84_17180</name>
</gene>
<dbReference type="SMART" id="SM00382">
    <property type="entry name" value="AAA"/>
    <property type="match status" value="1"/>
</dbReference>
<dbReference type="PANTHER" id="PTHR42711:SF5">
    <property type="entry name" value="ABC TRANSPORTER ATP-BINDING PROTEIN NATA"/>
    <property type="match status" value="1"/>
</dbReference>
<dbReference type="PANTHER" id="PTHR42711">
    <property type="entry name" value="ABC TRANSPORTER ATP-BINDING PROTEIN"/>
    <property type="match status" value="1"/>
</dbReference>
<keyword evidence="10" id="KW-1185">Reference proteome</keyword>
<evidence type="ECO:0000256" key="4">
    <source>
        <dbReference type="ARBA" id="ARBA00022741"/>
    </source>
</evidence>
<evidence type="ECO:0000256" key="6">
    <source>
        <dbReference type="ARBA" id="ARBA00023251"/>
    </source>
</evidence>
<evidence type="ECO:0000313" key="9">
    <source>
        <dbReference type="EMBL" id="AMW11085.1"/>
    </source>
</evidence>
<evidence type="ECO:0000256" key="5">
    <source>
        <dbReference type="ARBA" id="ARBA00022840"/>
    </source>
</evidence>
<dbReference type="GO" id="GO:0016887">
    <property type="term" value="F:ATP hydrolysis activity"/>
    <property type="evidence" value="ECO:0007669"/>
    <property type="project" value="InterPro"/>
</dbReference>
<dbReference type="PROSITE" id="PS50893">
    <property type="entry name" value="ABC_TRANSPORTER_2"/>
    <property type="match status" value="1"/>
</dbReference>
<dbReference type="AlphaFoldDB" id="A0A143C231"/>
<dbReference type="EMBL" id="CP015098">
    <property type="protein sequence ID" value="AMW11085.1"/>
    <property type="molecule type" value="Genomic_DNA"/>
</dbReference>
<dbReference type="Pfam" id="PF00005">
    <property type="entry name" value="ABC_tran"/>
    <property type="match status" value="1"/>
</dbReference>
<accession>A0A143C231</accession>
<dbReference type="GO" id="GO:0005886">
    <property type="term" value="C:plasma membrane"/>
    <property type="evidence" value="ECO:0007669"/>
    <property type="project" value="UniProtKB-SubCell"/>
</dbReference>
<dbReference type="InterPro" id="IPR027417">
    <property type="entry name" value="P-loop_NTPase"/>
</dbReference>
<reference evidence="10" key="1">
    <citation type="submission" date="2016-04" db="EMBL/GenBank/DDBJ databases">
        <authorList>
            <person name="Zhang B."/>
        </authorList>
    </citation>
    <scope>NUCLEOTIDE SEQUENCE [LARGE SCALE GENOMIC DNA]</scope>
    <source>
        <strain evidence="10">S10</strain>
    </source>
</reference>
<dbReference type="RefSeq" id="WP_062927430.1">
    <property type="nucleotide sequence ID" value="NZ_CP015098.1"/>
</dbReference>
<dbReference type="SUPFAM" id="SSF52540">
    <property type="entry name" value="P-loop containing nucleoside triphosphate hydrolases"/>
    <property type="match status" value="1"/>
</dbReference>
<name>A0A143C231_9ACTN</name>
<dbReference type="GO" id="GO:0046677">
    <property type="term" value="P:response to antibiotic"/>
    <property type="evidence" value="ECO:0007669"/>
    <property type="project" value="UniProtKB-KW"/>
</dbReference>
<sequence length="332" mass="35296">MTAVAVDGLLKRYGDHEAVRGVGFAVEEGEIFALLGPNGAGKTTTMEILEGFRHRDGGDVRVLGRDPGDKADGRWLRGQIGLVLQDIAVEPYLSVRETIARNAGYYPAPRGVDEVIDLVGLEEKRDAKVKDLSGGQKRRLDLALGVIGDPKLLFLDEPTTGFDPGARRGAWEVVRSLRDAGTTILLTTHYMDEAQALADSVAVIAGGRIVAAGTPDTIGGRDSALARIRFALPAGAAIDDVPIPVSDAEDGLVTAEAEEPTAALHRLTSWALDRGTPLERLTVEQPTLEDVYLGLTSTYAEQDASSPSTGRGSTPALAASARRGRRPGRSRR</sequence>
<feature type="compositionally biased region" description="Basic residues" evidence="7">
    <location>
        <begin position="322"/>
        <end position="332"/>
    </location>
</feature>
<dbReference type="Gene3D" id="3.40.50.300">
    <property type="entry name" value="P-loop containing nucleotide triphosphate hydrolases"/>
    <property type="match status" value="1"/>
</dbReference>
<dbReference type="GO" id="GO:0005524">
    <property type="term" value="F:ATP binding"/>
    <property type="evidence" value="ECO:0007669"/>
    <property type="project" value="UniProtKB-KW"/>
</dbReference>
<feature type="compositionally biased region" description="Polar residues" evidence="7">
    <location>
        <begin position="301"/>
        <end position="312"/>
    </location>
</feature>
<comment type="similarity">
    <text evidence="2">Belongs to the ABC transporter superfamily.</text>
</comment>
<dbReference type="STRING" id="1783515.A4E84_17180"/>
<dbReference type="InterPro" id="IPR050763">
    <property type="entry name" value="ABC_transporter_ATP-binding"/>
</dbReference>
<keyword evidence="3" id="KW-0813">Transport</keyword>
<proteinExistence type="inferred from homology"/>
<evidence type="ECO:0000256" key="2">
    <source>
        <dbReference type="ARBA" id="ARBA00005417"/>
    </source>
</evidence>
<evidence type="ECO:0000256" key="3">
    <source>
        <dbReference type="ARBA" id="ARBA00022448"/>
    </source>
</evidence>
<keyword evidence="5" id="KW-0067">ATP-binding</keyword>
<protein>
    <submittedName>
        <fullName evidence="9">ABC transporter</fullName>
    </submittedName>
</protein>
<organism evidence="9 10">
    <name type="scientific">Streptomyces qaidamensis</name>
    <dbReference type="NCBI Taxonomy" id="1783515"/>
    <lineage>
        <taxon>Bacteria</taxon>
        <taxon>Bacillati</taxon>
        <taxon>Actinomycetota</taxon>
        <taxon>Actinomycetes</taxon>
        <taxon>Kitasatosporales</taxon>
        <taxon>Streptomycetaceae</taxon>
        <taxon>Streptomyces</taxon>
        <taxon>Streptomyces aurantiacus group</taxon>
    </lineage>
</organism>
<feature type="domain" description="ABC transporter" evidence="8">
    <location>
        <begin position="4"/>
        <end position="231"/>
    </location>
</feature>